<dbReference type="PROSITE" id="PS00166">
    <property type="entry name" value="ENOYL_COA_HYDRATASE"/>
    <property type="match status" value="1"/>
</dbReference>
<dbReference type="GO" id="GO:0006635">
    <property type="term" value="P:fatty acid beta-oxidation"/>
    <property type="evidence" value="ECO:0007669"/>
    <property type="project" value="TreeGrafter"/>
</dbReference>
<reference evidence="4 5" key="1">
    <citation type="journal article" date="2018" name="Nat. Biotechnol.">
        <title>A standardized bacterial taxonomy based on genome phylogeny substantially revises the tree of life.</title>
        <authorList>
            <person name="Parks D.H."/>
            <person name="Chuvochina M."/>
            <person name="Waite D.W."/>
            <person name="Rinke C."/>
            <person name="Skarshewski A."/>
            <person name="Chaumeil P.A."/>
            <person name="Hugenholtz P."/>
        </authorList>
    </citation>
    <scope>NUCLEOTIDE SEQUENCE [LARGE SCALE GENOMIC DNA]</scope>
    <source>
        <strain evidence="4">UBA8739</strain>
    </source>
</reference>
<dbReference type="GO" id="GO:0003824">
    <property type="term" value="F:catalytic activity"/>
    <property type="evidence" value="ECO:0007669"/>
    <property type="project" value="InterPro"/>
</dbReference>
<gene>
    <name evidence="4" type="ORF">DCK97_07285</name>
</gene>
<sequence length="338" mass="34803">MACGPGGPCPPAVHGRPDGPDFRGPGGSGRCDGSGALARDRNGGRASRSPDRRSAPAAGQWRRWASGGDACSVQLARRGGAVGNRGGPPVRDRAMSGGVAHLRFVAAEDPRPRLTPEVLERIATAVAEVTAAGDDGPAVLLLSGSRRAFALGADLGRLLDRDRTVDDAYLRRGHEVLEAIRSCPVPVIAMVDGLALGGGFELALAADIRWASRRAVFGLPEAPQGLVPAWGALPALFRDFPGALIWEIALGRRIGAGEARQLGLVGRIATERDATAWALAGAEELAAAGRATLAAIKSIRRAPAAVAASTEQAAFHELAWRLDAYGMRAGGHAAIGGA</sequence>
<feature type="region of interest" description="Disordered" evidence="3">
    <location>
        <begin position="1"/>
        <end position="63"/>
    </location>
</feature>
<dbReference type="Pfam" id="PF00378">
    <property type="entry name" value="ECH_1"/>
    <property type="match status" value="1"/>
</dbReference>
<name>A0A3B9IJ04_9PROT</name>
<evidence type="ECO:0000313" key="4">
    <source>
        <dbReference type="EMBL" id="HAE47209.1"/>
    </source>
</evidence>
<organism evidence="4 5">
    <name type="scientific">Tistrella mobilis</name>
    <dbReference type="NCBI Taxonomy" id="171437"/>
    <lineage>
        <taxon>Bacteria</taxon>
        <taxon>Pseudomonadati</taxon>
        <taxon>Pseudomonadota</taxon>
        <taxon>Alphaproteobacteria</taxon>
        <taxon>Geminicoccales</taxon>
        <taxon>Geminicoccaceae</taxon>
        <taxon>Tistrella</taxon>
    </lineage>
</organism>
<dbReference type="Gene3D" id="3.90.226.10">
    <property type="entry name" value="2-enoyl-CoA Hydratase, Chain A, domain 1"/>
    <property type="match status" value="1"/>
</dbReference>
<dbReference type="PANTHER" id="PTHR11941">
    <property type="entry name" value="ENOYL-COA HYDRATASE-RELATED"/>
    <property type="match status" value="1"/>
</dbReference>
<evidence type="ECO:0000313" key="5">
    <source>
        <dbReference type="Proteomes" id="UP000257706"/>
    </source>
</evidence>
<dbReference type="PANTHER" id="PTHR11941:SF54">
    <property type="entry name" value="ENOYL-COA HYDRATASE, MITOCHONDRIAL"/>
    <property type="match status" value="1"/>
</dbReference>
<dbReference type="SUPFAM" id="SSF52096">
    <property type="entry name" value="ClpP/crotonase"/>
    <property type="match status" value="1"/>
</dbReference>
<dbReference type="Proteomes" id="UP000257706">
    <property type="component" value="Unassembled WGS sequence"/>
</dbReference>
<evidence type="ECO:0000256" key="1">
    <source>
        <dbReference type="ARBA" id="ARBA00005254"/>
    </source>
</evidence>
<evidence type="ECO:0000256" key="2">
    <source>
        <dbReference type="RuleBase" id="RU003707"/>
    </source>
</evidence>
<dbReference type="CDD" id="cd06558">
    <property type="entry name" value="crotonase-like"/>
    <property type="match status" value="1"/>
</dbReference>
<dbReference type="EMBL" id="DMAI01000116">
    <property type="protein sequence ID" value="HAE47209.1"/>
    <property type="molecule type" value="Genomic_DNA"/>
</dbReference>
<evidence type="ECO:0008006" key="6">
    <source>
        <dbReference type="Google" id="ProtNLM"/>
    </source>
</evidence>
<comment type="caution">
    <text evidence="4">The sequence shown here is derived from an EMBL/GenBank/DDBJ whole genome shotgun (WGS) entry which is preliminary data.</text>
</comment>
<dbReference type="InterPro" id="IPR001753">
    <property type="entry name" value="Enoyl-CoA_hydra/iso"/>
</dbReference>
<protein>
    <recommendedName>
        <fullName evidence="6">Enoyl-CoA hydratase/isomerase family protein</fullName>
    </recommendedName>
</protein>
<accession>A0A3B9IJ04</accession>
<evidence type="ECO:0000256" key="3">
    <source>
        <dbReference type="SAM" id="MobiDB-lite"/>
    </source>
</evidence>
<dbReference type="AlphaFoldDB" id="A0A3B9IJ04"/>
<dbReference type="InterPro" id="IPR029045">
    <property type="entry name" value="ClpP/crotonase-like_dom_sf"/>
</dbReference>
<proteinExistence type="inferred from homology"/>
<dbReference type="InterPro" id="IPR018376">
    <property type="entry name" value="Enoyl-CoA_hyd/isom_CS"/>
</dbReference>
<feature type="compositionally biased region" description="Basic and acidic residues" evidence="3">
    <location>
        <begin position="38"/>
        <end position="54"/>
    </location>
</feature>
<comment type="similarity">
    <text evidence="1 2">Belongs to the enoyl-CoA hydratase/isomerase family.</text>
</comment>